<dbReference type="AlphaFoldDB" id="A0A1N7DPY5"/>
<sequence length="362" mass="36564">MPSHNAQADTAQTSSSTPPRPKLPTWLVCVVVLLLQLGFILSFVGAFHAPHPHRIPVTVVGSPPVAQKIAGDLNRLDGAPVRAVAATDLGAARDDLGHGRTSGVLVPDQTSDSDTLLIASAGGTSVGTALTKTIGAVDRARGRTVSVTDAVPLQSGDGNGLTGFYLVVGWIIGGYLLAAVLGVLQGAKPAGPAAAARRLLVFVPYALASGILGAVVVGPVLGALHGDLLLLTAIGALTVMASAATTIALQTIFGIVGIAITIVIFVILGNPSAGGAYQASLLPPFWRAISSAIPNGAGTDAVRKSVYFAGTAIGPNIWTLVAYITVGVLITLVVSYRSSTRGNPPADHDAAQPDRALAAPST</sequence>
<dbReference type="OrthoDB" id="3217869at2"/>
<feature type="transmembrane region" description="Helical" evidence="2">
    <location>
        <begin position="25"/>
        <end position="47"/>
    </location>
</feature>
<feature type="region of interest" description="Disordered" evidence="1">
    <location>
        <begin position="341"/>
        <end position="362"/>
    </location>
</feature>
<protein>
    <recommendedName>
        <fullName evidence="5">DUF3533 domain-containing protein</fullName>
    </recommendedName>
</protein>
<accession>A0A1N7DPY5</accession>
<evidence type="ECO:0000313" key="3">
    <source>
        <dbReference type="EMBL" id="SIR77745.1"/>
    </source>
</evidence>
<keyword evidence="2" id="KW-0472">Membrane</keyword>
<keyword evidence="2" id="KW-1133">Transmembrane helix</keyword>
<name>A0A1N7DPY5_9NOCA</name>
<keyword evidence="4" id="KW-1185">Reference proteome</keyword>
<evidence type="ECO:0000313" key="4">
    <source>
        <dbReference type="Proteomes" id="UP000186218"/>
    </source>
</evidence>
<evidence type="ECO:0008006" key="5">
    <source>
        <dbReference type="Google" id="ProtNLM"/>
    </source>
</evidence>
<evidence type="ECO:0000256" key="2">
    <source>
        <dbReference type="SAM" id="Phobius"/>
    </source>
</evidence>
<feature type="transmembrane region" description="Helical" evidence="2">
    <location>
        <begin position="199"/>
        <end position="222"/>
    </location>
</feature>
<dbReference type="STRING" id="1344003.SAMN05445060_0808"/>
<dbReference type="Proteomes" id="UP000186218">
    <property type="component" value="Unassembled WGS sequence"/>
</dbReference>
<feature type="transmembrane region" description="Helical" evidence="2">
    <location>
        <begin position="256"/>
        <end position="277"/>
    </location>
</feature>
<gene>
    <name evidence="3" type="ORF">SAMN05445060_0808</name>
</gene>
<organism evidence="3 4">
    <name type="scientific">Williamsia sterculiae</name>
    <dbReference type="NCBI Taxonomy" id="1344003"/>
    <lineage>
        <taxon>Bacteria</taxon>
        <taxon>Bacillati</taxon>
        <taxon>Actinomycetota</taxon>
        <taxon>Actinomycetes</taxon>
        <taxon>Mycobacteriales</taxon>
        <taxon>Nocardiaceae</taxon>
        <taxon>Williamsia</taxon>
    </lineage>
</organism>
<feature type="transmembrane region" description="Helical" evidence="2">
    <location>
        <begin position="163"/>
        <end position="187"/>
    </location>
</feature>
<keyword evidence="2" id="KW-0812">Transmembrane</keyword>
<proteinExistence type="predicted"/>
<dbReference type="RefSeq" id="WP_143690191.1">
    <property type="nucleotide sequence ID" value="NZ_FTNT01000002.1"/>
</dbReference>
<evidence type="ECO:0000256" key="1">
    <source>
        <dbReference type="SAM" id="MobiDB-lite"/>
    </source>
</evidence>
<feature type="transmembrane region" description="Helical" evidence="2">
    <location>
        <begin position="317"/>
        <end position="336"/>
    </location>
</feature>
<reference evidence="3 4" key="1">
    <citation type="submission" date="2017-01" db="EMBL/GenBank/DDBJ databases">
        <authorList>
            <person name="Mah S.A."/>
            <person name="Swanson W.J."/>
            <person name="Moy G.W."/>
            <person name="Vacquier V.D."/>
        </authorList>
    </citation>
    <scope>NUCLEOTIDE SEQUENCE [LARGE SCALE GENOMIC DNA]</scope>
    <source>
        <strain evidence="3 4">CPCC 203464</strain>
    </source>
</reference>
<dbReference type="EMBL" id="FTNT01000002">
    <property type="protein sequence ID" value="SIR77745.1"/>
    <property type="molecule type" value="Genomic_DNA"/>
</dbReference>